<feature type="compositionally biased region" description="Polar residues" evidence="7">
    <location>
        <begin position="256"/>
        <end position="272"/>
    </location>
</feature>
<keyword evidence="4 8" id="KW-0812">Transmembrane</keyword>
<feature type="transmembrane region" description="Helical" evidence="8">
    <location>
        <begin position="389"/>
        <end position="415"/>
    </location>
</feature>
<dbReference type="Pfam" id="PF01733">
    <property type="entry name" value="Nucleoside_tran"/>
    <property type="match status" value="1"/>
</dbReference>
<evidence type="ECO:0000256" key="7">
    <source>
        <dbReference type="SAM" id="MobiDB-lite"/>
    </source>
</evidence>
<evidence type="ECO:0000256" key="3">
    <source>
        <dbReference type="ARBA" id="ARBA00022448"/>
    </source>
</evidence>
<comment type="caution">
    <text evidence="9">The sequence shown here is derived from an EMBL/GenBank/DDBJ whole genome shotgun (WGS) entry which is preliminary data.</text>
</comment>
<feature type="transmembrane region" description="Helical" evidence="8">
    <location>
        <begin position="144"/>
        <end position="163"/>
    </location>
</feature>
<comment type="similarity">
    <text evidence="2">Belongs to the SLC29A/ENT transporter (TC 2.A.57) family.</text>
</comment>
<keyword evidence="3" id="KW-0813">Transport</keyword>
<proteinExistence type="inferred from homology"/>
<feature type="transmembrane region" description="Helical" evidence="8">
    <location>
        <begin position="364"/>
        <end position="383"/>
    </location>
</feature>
<gene>
    <name evidence="9" type="ORF">BLNAU_17414</name>
</gene>
<keyword evidence="6 8" id="KW-0472">Membrane</keyword>
<evidence type="ECO:0000256" key="2">
    <source>
        <dbReference type="ARBA" id="ARBA00007965"/>
    </source>
</evidence>
<sequence length="455" mass="50537">MGKLADNENKDKFNLIYIFFIVFGVASLSAWNSIISAADYFSKRLPTPHAMNLLLIIYNVGVLPSMIITNVFHAAISLLAFTRASFIAFTLLMICVPFVCSYLANTWTAMVLMMLIAFVCGIFVGFMNVTLFGLGGMFAGKQSIAILIGQGFCGLLCLIPLILHCAIPGDNTNTVGLIFFIFSACINLVATIMTFIFPHLPFVKYTFRINKEAKDQFTQQMIEVPTDGTTGAVDSADSESALDKSESSVETKPVEQQDQQPNEPTNQNQVPTSKCEAIKQFLKEMVRVGKMVKWWALALMISMFSTLLFYPSAYLAIPAPKYFSTAWQLTLWTHLRLTIFNICDVVSRFVAMCCFFYKTSRVAMIVSLLRIVWSVLFFVANWIPAFQLLPVYVILFVVFALVHGYHMSVMMGVAADAEKVPLKDRSAVGSFLSISLNIGLALGCILALPLGYSYQ</sequence>
<accession>A0ABQ9X7F8</accession>
<evidence type="ECO:0000256" key="4">
    <source>
        <dbReference type="ARBA" id="ARBA00022692"/>
    </source>
</evidence>
<feature type="compositionally biased region" description="Basic and acidic residues" evidence="7">
    <location>
        <begin position="243"/>
        <end position="255"/>
    </location>
</feature>
<dbReference type="SUPFAM" id="SSF103473">
    <property type="entry name" value="MFS general substrate transporter"/>
    <property type="match status" value="1"/>
</dbReference>
<dbReference type="InterPro" id="IPR002259">
    <property type="entry name" value="Eqnu_transpt"/>
</dbReference>
<feature type="transmembrane region" description="Helical" evidence="8">
    <location>
        <begin position="110"/>
        <end position="132"/>
    </location>
</feature>
<feature type="region of interest" description="Disordered" evidence="7">
    <location>
        <begin position="243"/>
        <end position="272"/>
    </location>
</feature>
<keyword evidence="10" id="KW-1185">Reference proteome</keyword>
<keyword evidence="5 8" id="KW-1133">Transmembrane helix</keyword>
<evidence type="ECO:0000256" key="6">
    <source>
        <dbReference type="ARBA" id="ARBA00023136"/>
    </source>
</evidence>
<feature type="transmembrane region" description="Helical" evidence="8">
    <location>
        <begin position="427"/>
        <end position="452"/>
    </location>
</feature>
<feature type="transmembrane region" description="Helical" evidence="8">
    <location>
        <begin position="337"/>
        <end position="357"/>
    </location>
</feature>
<evidence type="ECO:0000313" key="10">
    <source>
        <dbReference type="Proteomes" id="UP001281761"/>
    </source>
</evidence>
<evidence type="ECO:0000256" key="1">
    <source>
        <dbReference type="ARBA" id="ARBA00004141"/>
    </source>
</evidence>
<feature type="transmembrane region" description="Helical" evidence="8">
    <location>
        <begin position="294"/>
        <end position="317"/>
    </location>
</feature>
<feature type="transmembrane region" description="Helical" evidence="8">
    <location>
        <begin position="12"/>
        <end position="31"/>
    </location>
</feature>
<feature type="transmembrane region" description="Helical" evidence="8">
    <location>
        <begin position="51"/>
        <end position="72"/>
    </location>
</feature>
<evidence type="ECO:0000313" key="9">
    <source>
        <dbReference type="EMBL" id="KAK2947662.1"/>
    </source>
</evidence>
<evidence type="ECO:0000256" key="8">
    <source>
        <dbReference type="SAM" id="Phobius"/>
    </source>
</evidence>
<organism evidence="9 10">
    <name type="scientific">Blattamonas nauphoetae</name>
    <dbReference type="NCBI Taxonomy" id="2049346"/>
    <lineage>
        <taxon>Eukaryota</taxon>
        <taxon>Metamonada</taxon>
        <taxon>Preaxostyla</taxon>
        <taxon>Oxymonadida</taxon>
        <taxon>Blattamonas</taxon>
    </lineage>
</organism>
<evidence type="ECO:0000256" key="5">
    <source>
        <dbReference type="ARBA" id="ARBA00022989"/>
    </source>
</evidence>
<dbReference type="PANTHER" id="PTHR10332:SF10">
    <property type="entry name" value="EQUILIBRATIVE NUCLEOSIDE TRANSPORTER 4"/>
    <property type="match status" value="1"/>
</dbReference>
<dbReference type="InterPro" id="IPR036259">
    <property type="entry name" value="MFS_trans_sf"/>
</dbReference>
<name>A0ABQ9X7F8_9EUKA</name>
<protein>
    <submittedName>
        <fullName evidence="9">Equilibrative Nucleoside Transporter</fullName>
    </submittedName>
</protein>
<dbReference type="PANTHER" id="PTHR10332">
    <property type="entry name" value="EQUILIBRATIVE NUCLEOSIDE TRANSPORTER"/>
    <property type="match status" value="1"/>
</dbReference>
<dbReference type="PRINTS" id="PR01130">
    <property type="entry name" value="DERENTRNSPRT"/>
</dbReference>
<feature type="transmembrane region" description="Helical" evidence="8">
    <location>
        <begin position="84"/>
        <end position="104"/>
    </location>
</feature>
<feature type="transmembrane region" description="Helical" evidence="8">
    <location>
        <begin position="175"/>
        <end position="198"/>
    </location>
</feature>
<dbReference type="Gene3D" id="1.20.1250.20">
    <property type="entry name" value="MFS general substrate transporter like domains"/>
    <property type="match status" value="1"/>
</dbReference>
<comment type="subcellular location">
    <subcellularLocation>
        <location evidence="1">Membrane</location>
        <topology evidence="1">Multi-pass membrane protein</topology>
    </subcellularLocation>
</comment>
<dbReference type="Proteomes" id="UP001281761">
    <property type="component" value="Unassembled WGS sequence"/>
</dbReference>
<reference evidence="9 10" key="1">
    <citation type="journal article" date="2022" name="bioRxiv">
        <title>Genomics of Preaxostyla Flagellates Illuminates Evolutionary Transitions and the Path Towards Mitochondrial Loss.</title>
        <authorList>
            <person name="Novak L.V.F."/>
            <person name="Treitli S.C."/>
            <person name="Pyrih J."/>
            <person name="Halakuc P."/>
            <person name="Pipaliya S.V."/>
            <person name="Vacek V."/>
            <person name="Brzon O."/>
            <person name="Soukal P."/>
            <person name="Eme L."/>
            <person name="Dacks J.B."/>
            <person name="Karnkowska A."/>
            <person name="Elias M."/>
            <person name="Hampl V."/>
        </authorList>
    </citation>
    <scope>NUCLEOTIDE SEQUENCE [LARGE SCALE GENOMIC DNA]</scope>
    <source>
        <strain evidence="9">NAU3</strain>
        <tissue evidence="9">Gut</tissue>
    </source>
</reference>
<dbReference type="EMBL" id="JARBJD010000194">
    <property type="protein sequence ID" value="KAK2947662.1"/>
    <property type="molecule type" value="Genomic_DNA"/>
</dbReference>